<dbReference type="HOGENOM" id="CLU_649336_0_0_1"/>
<dbReference type="PANTHER" id="PTHR40472:SF6">
    <property type="entry name" value="RICIN B-TYPE LECTIN DOMAIN-CONTAINING PROTEIN"/>
    <property type="match status" value="1"/>
</dbReference>
<dbReference type="CTD" id="20250835"/>
<dbReference type="GeneID" id="20250835"/>
<dbReference type="Proteomes" id="UP000030746">
    <property type="component" value="Unassembled WGS sequence"/>
</dbReference>
<evidence type="ECO:0000256" key="1">
    <source>
        <dbReference type="SAM" id="SignalP"/>
    </source>
</evidence>
<dbReference type="OrthoDB" id="6056206at2759"/>
<evidence type="ECO:0000313" key="3">
    <source>
        <dbReference type="Proteomes" id="UP000030746"/>
    </source>
</evidence>
<keyword evidence="1" id="KW-0732">Signal</keyword>
<dbReference type="PANTHER" id="PTHR40472">
    <property type="entry name" value="RICIN B-TYPE LECTIN DOMAIN-CONTAINING PROTEIN"/>
    <property type="match status" value="1"/>
</dbReference>
<accession>V4AXV0</accession>
<dbReference type="AlphaFoldDB" id="V4AXV0"/>
<keyword evidence="3" id="KW-1185">Reference proteome</keyword>
<protein>
    <submittedName>
        <fullName evidence="2">Uncharacterized protein</fullName>
    </submittedName>
</protein>
<dbReference type="RefSeq" id="XP_009049493.1">
    <property type="nucleotide sequence ID" value="XM_009051245.1"/>
</dbReference>
<organism evidence="2 3">
    <name type="scientific">Lottia gigantea</name>
    <name type="common">Giant owl limpet</name>
    <dbReference type="NCBI Taxonomy" id="225164"/>
    <lineage>
        <taxon>Eukaryota</taxon>
        <taxon>Metazoa</taxon>
        <taxon>Spiralia</taxon>
        <taxon>Lophotrochozoa</taxon>
        <taxon>Mollusca</taxon>
        <taxon>Gastropoda</taxon>
        <taxon>Patellogastropoda</taxon>
        <taxon>Lottioidea</taxon>
        <taxon>Lottiidae</taxon>
        <taxon>Lottia</taxon>
    </lineage>
</organism>
<dbReference type="EMBL" id="KB200890">
    <property type="protein sequence ID" value="ESO99845.1"/>
    <property type="molecule type" value="Genomic_DNA"/>
</dbReference>
<name>V4AXV0_LOTGI</name>
<sequence length="435" mass="49765">MNWEVLAGVLLVLYVSVTNTKEIRDTASNIQNGLSLAKELGDFVVAKKFTNVIGKLATAVTPFLGIVGPFVSFIMGFFGQSESAELKAIKRLYTEVDNRFDKVDLQFIEVKRMIDWSKIQVQYSDIEQKINAVNKAFENIYKFSTAAVKTTTSAFVSNYESDYQNSGSKLYDGIMNEGRVFGDGLFTAVVKYSEYDRVKSQTFMLGLLQLLMKAAKLELTYHQLKGHKAALHDYQNQWRTRFTHIRIKMMSTDSSIVSQYHTQSGKDIDNYLIKHQKNTMNNNDFNNALYAFLSKKYFWRDWFTVTYNDITGSNVHYVGECGGHIKFRNHGRNVVVASVDSRKGHINMGQALSIVNNVDTCNIIYGRAHNSHRRIDCDKAYNNFPASVRDHCDPYAAQGVIAYKKHNDYDAHFKAAPRRMYLRSREDCNHVYIFG</sequence>
<feature type="chain" id="PRO_5004717600" evidence="1">
    <location>
        <begin position="21"/>
        <end position="435"/>
    </location>
</feature>
<gene>
    <name evidence="2" type="ORF">LOTGIDRAFT_238695</name>
</gene>
<evidence type="ECO:0000313" key="2">
    <source>
        <dbReference type="EMBL" id="ESO99845.1"/>
    </source>
</evidence>
<proteinExistence type="predicted"/>
<feature type="signal peptide" evidence="1">
    <location>
        <begin position="1"/>
        <end position="20"/>
    </location>
</feature>
<dbReference type="KEGG" id="lgi:LOTGIDRAFT_238695"/>
<dbReference type="OMA" id="EAKPQFR"/>
<reference evidence="2 3" key="1">
    <citation type="journal article" date="2013" name="Nature">
        <title>Insights into bilaterian evolution from three spiralian genomes.</title>
        <authorList>
            <person name="Simakov O."/>
            <person name="Marletaz F."/>
            <person name="Cho S.J."/>
            <person name="Edsinger-Gonzales E."/>
            <person name="Havlak P."/>
            <person name="Hellsten U."/>
            <person name="Kuo D.H."/>
            <person name="Larsson T."/>
            <person name="Lv J."/>
            <person name="Arendt D."/>
            <person name="Savage R."/>
            <person name="Osoegawa K."/>
            <person name="de Jong P."/>
            <person name="Grimwood J."/>
            <person name="Chapman J.A."/>
            <person name="Shapiro H."/>
            <person name="Aerts A."/>
            <person name="Otillar R.P."/>
            <person name="Terry A.Y."/>
            <person name="Boore J.L."/>
            <person name="Grigoriev I.V."/>
            <person name="Lindberg D.R."/>
            <person name="Seaver E.C."/>
            <person name="Weisblat D.A."/>
            <person name="Putnam N.H."/>
            <person name="Rokhsar D.S."/>
        </authorList>
    </citation>
    <scope>NUCLEOTIDE SEQUENCE [LARGE SCALE GENOMIC DNA]</scope>
</reference>
<dbReference type="InterPro" id="IPR039051">
    <property type="entry name" value="SE-CTX-like"/>
</dbReference>